<dbReference type="STRING" id="139723.A0A182MLU8"/>
<evidence type="ECO:0000256" key="6">
    <source>
        <dbReference type="ARBA" id="ARBA00023136"/>
    </source>
</evidence>
<dbReference type="PANTHER" id="PTHR21723">
    <property type="entry name" value="RESISTANCE TO INHIBITORS OF CHOLINESTERASE PROTEIN 3 RIC3"/>
    <property type="match status" value="1"/>
</dbReference>
<evidence type="ECO:0000256" key="5">
    <source>
        <dbReference type="ARBA" id="ARBA00022989"/>
    </source>
</evidence>
<reference evidence="12" key="1">
    <citation type="submission" date="2013-09" db="EMBL/GenBank/DDBJ databases">
        <title>The Genome Sequence of Anopheles culicifacies species A.</title>
        <authorList>
            <consortium name="The Broad Institute Genomics Platform"/>
            <person name="Neafsey D.E."/>
            <person name="Besansky N."/>
            <person name="Howell P."/>
            <person name="Walton C."/>
            <person name="Young S.K."/>
            <person name="Zeng Q."/>
            <person name="Gargeya S."/>
            <person name="Fitzgerald M."/>
            <person name="Haas B."/>
            <person name="Abouelleil A."/>
            <person name="Allen A.W."/>
            <person name="Alvarado L."/>
            <person name="Arachchi H.M."/>
            <person name="Berlin A.M."/>
            <person name="Chapman S.B."/>
            <person name="Gainer-Dewar J."/>
            <person name="Goldberg J."/>
            <person name="Griggs A."/>
            <person name="Gujja S."/>
            <person name="Hansen M."/>
            <person name="Howarth C."/>
            <person name="Imamovic A."/>
            <person name="Ireland A."/>
            <person name="Larimer J."/>
            <person name="McCowan C."/>
            <person name="Murphy C."/>
            <person name="Pearson M."/>
            <person name="Poon T.W."/>
            <person name="Priest M."/>
            <person name="Roberts A."/>
            <person name="Saif S."/>
            <person name="Shea T."/>
            <person name="Sisk P."/>
            <person name="Sykes S."/>
            <person name="Wortman J."/>
            <person name="Nusbaum C."/>
            <person name="Birren B."/>
        </authorList>
    </citation>
    <scope>NUCLEOTIDE SEQUENCE [LARGE SCALE GENOMIC DNA]</scope>
    <source>
        <strain evidence="12">A-37</strain>
    </source>
</reference>
<evidence type="ECO:0000256" key="8">
    <source>
        <dbReference type="SAM" id="MobiDB-lite"/>
    </source>
</evidence>
<feature type="region of interest" description="Disordered" evidence="8">
    <location>
        <begin position="354"/>
        <end position="472"/>
    </location>
</feature>
<evidence type="ECO:0000256" key="7">
    <source>
        <dbReference type="SAM" id="Coils"/>
    </source>
</evidence>
<dbReference type="PANTHER" id="PTHR21723:SF3">
    <property type="entry name" value="PROTEIN RIC-3"/>
    <property type="match status" value="1"/>
</dbReference>
<dbReference type="InterPro" id="IPR026160">
    <property type="entry name" value="Ric3"/>
</dbReference>
<evidence type="ECO:0000256" key="1">
    <source>
        <dbReference type="ARBA" id="ARBA00004586"/>
    </source>
</evidence>
<dbReference type="Pfam" id="PF15361">
    <property type="entry name" value="RIC3"/>
    <property type="match status" value="1"/>
</dbReference>
<feature type="compositionally biased region" description="Basic and acidic residues" evidence="8">
    <location>
        <begin position="393"/>
        <end position="405"/>
    </location>
</feature>
<feature type="region of interest" description="Disordered" evidence="8">
    <location>
        <begin position="740"/>
        <end position="760"/>
    </location>
</feature>
<dbReference type="EnsemblMetazoa" id="ACUA021365-RA">
    <property type="protein sequence ID" value="ACUA021365-PA"/>
    <property type="gene ID" value="ACUA021365"/>
</dbReference>
<comment type="similarity">
    <text evidence="2">Belongs to the ric-3 family.</text>
</comment>
<keyword evidence="3 9" id="KW-0812">Transmembrane</keyword>
<evidence type="ECO:0000256" key="9">
    <source>
        <dbReference type="SAM" id="Phobius"/>
    </source>
</evidence>
<feature type="compositionally biased region" description="Polar residues" evidence="8">
    <location>
        <begin position="135"/>
        <end position="145"/>
    </location>
</feature>
<proteinExistence type="inferred from homology"/>
<dbReference type="GO" id="GO:0005789">
    <property type="term" value="C:endoplasmic reticulum membrane"/>
    <property type="evidence" value="ECO:0007669"/>
    <property type="project" value="UniProtKB-SubCell"/>
</dbReference>
<evidence type="ECO:0000256" key="3">
    <source>
        <dbReference type="ARBA" id="ARBA00022692"/>
    </source>
</evidence>
<dbReference type="Proteomes" id="UP000075883">
    <property type="component" value="Unassembled WGS sequence"/>
</dbReference>
<evidence type="ECO:0000256" key="4">
    <source>
        <dbReference type="ARBA" id="ARBA00022824"/>
    </source>
</evidence>
<dbReference type="EMBL" id="AXCM01015923">
    <property type="status" value="NOT_ANNOTATED_CDS"/>
    <property type="molecule type" value="Genomic_DNA"/>
</dbReference>
<evidence type="ECO:0000259" key="10">
    <source>
        <dbReference type="Pfam" id="PF15361"/>
    </source>
</evidence>
<keyword evidence="4" id="KW-0256">Endoplasmic reticulum</keyword>
<dbReference type="VEuPathDB" id="VectorBase:ACUA021365"/>
<dbReference type="GO" id="GO:0043025">
    <property type="term" value="C:neuronal cell body"/>
    <property type="evidence" value="ECO:0007669"/>
    <property type="project" value="TreeGrafter"/>
</dbReference>
<protein>
    <recommendedName>
        <fullName evidence="10">Resistance to inhibitors of cholinesterase protein 3 N-terminal domain-containing protein</fullName>
    </recommendedName>
</protein>
<dbReference type="GO" id="GO:0034394">
    <property type="term" value="P:protein localization to cell surface"/>
    <property type="evidence" value="ECO:0007669"/>
    <property type="project" value="TreeGrafter"/>
</dbReference>
<dbReference type="GO" id="GO:0045202">
    <property type="term" value="C:synapse"/>
    <property type="evidence" value="ECO:0007669"/>
    <property type="project" value="GOC"/>
</dbReference>
<keyword evidence="7" id="KW-0175">Coiled coil</keyword>
<organism evidence="11 12">
    <name type="scientific">Anopheles culicifacies</name>
    <dbReference type="NCBI Taxonomy" id="139723"/>
    <lineage>
        <taxon>Eukaryota</taxon>
        <taxon>Metazoa</taxon>
        <taxon>Ecdysozoa</taxon>
        <taxon>Arthropoda</taxon>
        <taxon>Hexapoda</taxon>
        <taxon>Insecta</taxon>
        <taxon>Pterygota</taxon>
        <taxon>Neoptera</taxon>
        <taxon>Endopterygota</taxon>
        <taxon>Diptera</taxon>
        <taxon>Nematocera</taxon>
        <taxon>Culicoidea</taxon>
        <taxon>Culicidae</taxon>
        <taxon>Anophelinae</taxon>
        <taxon>Anopheles</taxon>
        <taxon>culicifacies species complex</taxon>
    </lineage>
</organism>
<evidence type="ECO:0000313" key="12">
    <source>
        <dbReference type="Proteomes" id="UP000075883"/>
    </source>
</evidence>
<feature type="region of interest" description="Disordered" evidence="8">
    <location>
        <begin position="608"/>
        <end position="635"/>
    </location>
</feature>
<dbReference type="InterPro" id="IPR032763">
    <property type="entry name" value="RIC3_N"/>
</dbReference>
<sequence>MRPPMGAGSHQATKSANSMGFIMPLYTIGIVSFFIYTIMKLIFKKSPATPYAEVKPDPAFRNEVFTTEQYIKRPDDGTTKLEQSHVTAATNGELIVPVAVSSVSSAVSSAEPSSVQSELSIDYEQLSKQKELSKPDQSVTAAQAEQNHEPKDVQIESTETVSEVRAEEFLSEPQLTHDPTTEKVVDGIVVKKVVAVEESAVLPAQPTLDDVEETKVQEESELKPVDGASSSAKNDIVDLPEHCENEQVQKELEANEPVNEEVMLVQQTSMQTAAIAPSKEDQTITPAPIDEPDTVQQKELVAEATPVVEPTNLEMKENAQNETVAEVVAEELVEPIAASIVSAAVKNELQESSEMSELEVAQSSSEVEDVEQTVESDQAQQDVSEIENSQIESIEKEESYPKQENEPIQNSEVQESTEPVSTTTETTTETQEVISEDIPQNDTLPEEGELKPTPDDTIAEQQNEPELVPEQTIHELELVADTSDLVHKTVEDITLTAEQLVQEVLEHAEVLAKQQEQYPELPEYDPATQKLVDGIVVERFDQPEMKQTEDAVATVSQEYTEEQDTVAQEPTVDELELAAVVEQTLVEEDAGEMDSISEDTSLSVASVIEQQPKTKESEESNTVSDVVPSTDEVTSSGDVTFVETSNPSVNETMAPREAVQDLIDVTETGNKFGVAVADSNETDVVIEQQPVPKVSEEQGTVSESLITTELLTACTSSEPVFVEQNDQPTVEAETVLEDTNKVDGAGNRSGAAAADSNENRSVSIEEVHDEAAIVDEVEGKVIKEHIIPISIEKPSMSDTMTITEVTSDDAIVESPNLSKTSSNMPSPLVTAVPVMDTIDERQESAELSHEKPHDQQKQPEISLTTLEHVTKEALVERTLNEAAAVVNEIESIVDHIITEKLIHSGASDGIAATNGLQESSPQEPPRLAASAALIVEAIESKSSGVHSMVSSRDSTQNMQTITVTNGLTTNLDETIGDTNTPASSDTLPVVSPSFASAPTLSSEAFPVPVPAVSSPPEVVSNASTLASVSETHSIHFVADEQRSIVTADGQGAKDTVDGGIQGVASTAEQCVVAAAELPSAATTTIGQVPTSVSNVTNPKFLTLNLANYSTSDSSGNNSKSSSLSIANLSQSGTASAGGDSADQLMELELLRKKLDETERAMTKIIANMGNIPKGQVS</sequence>
<feature type="region of interest" description="Disordered" evidence="8">
    <location>
        <begin position="130"/>
        <end position="157"/>
    </location>
</feature>
<feature type="transmembrane region" description="Helical" evidence="9">
    <location>
        <begin position="21"/>
        <end position="43"/>
    </location>
</feature>
<accession>A0A182MLU8</accession>
<reference evidence="11" key="2">
    <citation type="submission" date="2020-05" db="UniProtKB">
        <authorList>
            <consortium name="EnsemblMetazoa"/>
        </authorList>
    </citation>
    <scope>IDENTIFICATION</scope>
    <source>
        <strain evidence="11">A-37</strain>
    </source>
</reference>
<keyword evidence="12" id="KW-1185">Reference proteome</keyword>
<evidence type="ECO:0000256" key="2">
    <source>
        <dbReference type="ARBA" id="ARBA00008538"/>
    </source>
</evidence>
<dbReference type="AlphaFoldDB" id="A0A182MLU8"/>
<keyword evidence="6 9" id="KW-0472">Membrane</keyword>
<feature type="region of interest" description="Disordered" evidence="8">
    <location>
        <begin position="211"/>
        <end position="234"/>
    </location>
</feature>
<feature type="compositionally biased region" description="Low complexity" evidence="8">
    <location>
        <begin position="411"/>
        <end position="433"/>
    </location>
</feature>
<evidence type="ECO:0000313" key="11">
    <source>
        <dbReference type="EnsemblMetazoa" id="ACUA021365-PA"/>
    </source>
</evidence>
<feature type="coiled-coil region" evidence="7">
    <location>
        <begin position="1140"/>
        <end position="1167"/>
    </location>
</feature>
<feature type="compositionally biased region" description="Basic and acidic residues" evidence="8">
    <location>
        <begin position="213"/>
        <end position="224"/>
    </location>
</feature>
<keyword evidence="5 9" id="KW-1133">Transmembrane helix</keyword>
<comment type="subcellular location">
    <subcellularLocation>
        <location evidence="1">Endoplasmic reticulum membrane</location>
    </subcellularLocation>
</comment>
<dbReference type="GO" id="GO:0007271">
    <property type="term" value="P:synaptic transmission, cholinergic"/>
    <property type="evidence" value="ECO:0007669"/>
    <property type="project" value="TreeGrafter"/>
</dbReference>
<feature type="domain" description="Resistance to inhibitors of cholinesterase protein 3 N-terminal" evidence="10">
    <location>
        <begin position="11"/>
        <end position="49"/>
    </location>
</feature>
<dbReference type="GO" id="GO:0043005">
    <property type="term" value="C:neuron projection"/>
    <property type="evidence" value="ECO:0007669"/>
    <property type="project" value="TreeGrafter"/>
</dbReference>
<name>A0A182MLU8_9DIPT</name>